<dbReference type="PANTHER" id="PTHR43270">
    <property type="entry name" value="BETA-ALA-HIS DIPEPTIDASE"/>
    <property type="match status" value="1"/>
</dbReference>
<dbReference type="PANTHER" id="PTHR43270:SF4">
    <property type="entry name" value="CARNOSINE DIPEPTIDASE 2, ISOFORM A"/>
    <property type="match status" value="1"/>
</dbReference>
<comment type="caution">
    <text evidence="5">The sequence shown here is derived from an EMBL/GenBank/DDBJ whole genome shotgun (WGS) entry which is preliminary data.</text>
</comment>
<evidence type="ECO:0000256" key="3">
    <source>
        <dbReference type="ARBA" id="ARBA00022801"/>
    </source>
</evidence>
<dbReference type="InterPro" id="IPR002933">
    <property type="entry name" value="Peptidase_M20"/>
</dbReference>
<dbReference type="InterPro" id="IPR011650">
    <property type="entry name" value="Peptidase_M20_dimer"/>
</dbReference>
<organism evidence="5 6">
    <name type="scientific">Kutzneria chonburiensis</name>
    <dbReference type="NCBI Taxonomy" id="1483604"/>
    <lineage>
        <taxon>Bacteria</taxon>
        <taxon>Bacillati</taxon>
        <taxon>Actinomycetota</taxon>
        <taxon>Actinomycetes</taxon>
        <taxon>Pseudonocardiales</taxon>
        <taxon>Pseudonocardiaceae</taxon>
        <taxon>Kutzneria</taxon>
    </lineage>
</organism>
<keyword evidence="6" id="KW-1185">Reference proteome</keyword>
<gene>
    <name evidence="5" type="ORF">ACFFH7_32385</name>
</gene>
<dbReference type="Proteomes" id="UP001589810">
    <property type="component" value="Unassembled WGS sequence"/>
</dbReference>
<proteinExistence type="predicted"/>
<accession>A0ABV6N141</accession>
<keyword evidence="1" id="KW-0645">Protease</keyword>
<dbReference type="Gene3D" id="3.40.630.10">
    <property type="entry name" value="Zn peptidases"/>
    <property type="match status" value="1"/>
</dbReference>
<evidence type="ECO:0000313" key="5">
    <source>
        <dbReference type="EMBL" id="MFC0546253.1"/>
    </source>
</evidence>
<keyword evidence="2" id="KW-0479">Metal-binding</keyword>
<dbReference type="InterPro" id="IPR051458">
    <property type="entry name" value="Cyt/Met_Dipeptidase"/>
</dbReference>
<dbReference type="Pfam" id="PF07687">
    <property type="entry name" value="M20_dimer"/>
    <property type="match status" value="1"/>
</dbReference>
<evidence type="ECO:0000313" key="6">
    <source>
        <dbReference type="Proteomes" id="UP001589810"/>
    </source>
</evidence>
<keyword evidence="3" id="KW-0378">Hydrolase</keyword>
<evidence type="ECO:0000256" key="2">
    <source>
        <dbReference type="ARBA" id="ARBA00022723"/>
    </source>
</evidence>
<dbReference type="SUPFAM" id="SSF53187">
    <property type="entry name" value="Zn-dependent exopeptidases"/>
    <property type="match status" value="1"/>
</dbReference>
<evidence type="ECO:0000256" key="1">
    <source>
        <dbReference type="ARBA" id="ARBA00022670"/>
    </source>
</evidence>
<dbReference type="Gene3D" id="3.30.70.360">
    <property type="match status" value="1"/>
</dbReference>
<feature type="domain" description="Peptidase M20 dimerisation" evidence="4">
    <location>
        <begin position="218"/>
        <end position="367"/>
    </location>
</feature>
<dbReference type="RefSeq" id="WP_273944556.1">
    <property type="nucleotide sequence ID" value="NZ_CP097263.1"/>
</dbReference>
<protein>
    <submittedName>
        <fullName evidence="5">M20/M25/M40 family metallo-hydrolase</fullName>
    </submittedName>
</protein>
<sequence length="475" mass="50109">MGRVEPTALFNTVSGLWDDAVLPSLSEFVAIPAVSPAFDPAWAANGHLAAGVAHVRDWIADRDLPGVELEIVQLPERTPLLLVDIPAMPGHEDAGTALLYGHLDKQPPVGGWADGLDAWTPVIRDGRLFGRGAADDGYAGYAAIAAIEALRGNGGAHGRCVIMLEACEESGSPDLEAYVRHLADRLGRITLVVCLDSGAADYERMWLTTTLRGMVQVTATVKVLEFGQHSGMVSGIVPSSFRVLRQLLDRIEDSATGRIKIAEMHVDVPAGRQGEIRESVDTAPGFASAGIPFADGVAAVTADEVEQVLNNTWGPTLSIIGADGLPLPADAGNVLRPFTTLVLSFRLPPTADSAAAMDAVTKVLTTDVPYGAHVELTRLEHADGWNAPELAPWLRAALDDAGQEVFGGPWRTLGVGGSIPFMGLLNGIYPEAQFLATGALGPGSNAHVPDESLHIDYAKKITAAIAKVLDAHARH</sequence>
<reference evidence="5 6" key="1">
    <citation type="submission" date="2024-09" db="EMBL/GenBank/DDBJ databases">
        <authorList>
            <person name="Sun Q."/>
            <person name="Mori K."/>
        </authorList>
    </citation>
    <scope>NUCLEOTIDE SEQUENCE [LARGE SCALE GENOMIC DNA]</scope>
    <source>
        <strain evidence="5 6">TBRC 1432</strain>
    </source>
</reference>
<name>A0ABV6N141_9PSEU</name>
<dbReference type="Pfam" id="PF01546">
    <property type="entry name" value="Peptidase_M20"/>
    <property type="match status" value="1"/>
</dbReference>
<dbReference type="EMBL" id="JBHLUD010000013">
    <property type="protein sequence ID" value="MFC0546253.1"/>
    <property type="molecule type" value="Genomic_DNA"/>
</dbReference>
<evidence type="ECO:0000259" key="4">
    <source>
        <dbReference type="Pfam" id="PF07687"/>
    </source>
</evidence>